<name>A0A0E9RTE7_ANGAN</name>
<reference evidence="1" key="2">
    <citation type="journal article" date="2015" name="Fish Shellfish Immunol.">
        <title>Early steps in the European eel (Anguilla anguilla)-Vibrio vulnificus interaction in the gills: Role of the RtxA13 toxin.</title>
        <authorList>
            <person name="Callol A."/>
            <person name="Pajuelo D."/>
            <person name="Ebbesson L."/>
            <person name="Teles M."/>
            <person name="MacKenzie S."/>
            <person name="Amaro C."/>
        </authorList>
    </citation>
    <scope>NUCLEOTIDE SEQUENCE</scope>
</reference>
<proteinExistence type="predicted"/>
<accession>A0A0E9RTE7</accession>
<dbReference type="EMBL" id="GBXM01076862">
    <property type="protein sequence ID" value="JAH31715.1"/>
    <property type="molecule type" value="Transcribed_RNA"/>
</dbReference>
<reference evidence="1" key="1">
    <citation type="submission" date="2014-11" db="EMBL/GenBank/DDBJ databases">
        <authorList>
            <person name="Amaro Gonzalez C."/>
        </authorList>
    </citation>
    <scope>NUCLEOTIDE SEQUENCE</scope>
</reference>
<evidence type="ECO:0000313" key="1">
    <source>
        <dbReference type="EMBL" id="JAH31715.1"/>
    </source>
</evidence>
<sequence length="21" mass="2723">MQIYCCIKLFIKQDFFFVLWH</sequence>
<dbReference type="AlphaFoldDB" id="A0A0E9RTE7"/>
<organism evidence="1">
    <name type="scientific">Anguilla anguilla</name>
    <name type="common">European freshwater eel</name>
    <name type="synonym">Muraena anguilla</name>
    <dbReference type="NCBI Taxonomy" id="7936"/>
    <lineage>
        <taxon>Eukaryota</taxon>
        <taxon>Metazoa</taxon>
        <taxon>Chordata</taxon>
        <taxon>Craniata</taxon>
        <taxon>Vertebrata</taxon>
        <taxon>Euteleostomi</taxon>
        <taxon>Actinopterygii</taxon>
        <taxon>Neopterygii</taxon>
        <taxon>Teleostei</taxon>
        <taxon>Anguilliformes</taxon>
        <taxon>Anguillidae</taxon>
        <taxon>Anguilla</taxon>
    </lineage>
</organism>
<protein>
    <submittedName>
        <fullName evidence="1">Uncharacterized protein</fullName>
    </submittedName>
</protein>